<keyword evidence="4" id="KW-0804">Transcription</keyword>
<gene>
    <name evidence="7" type="ORF">K2173_018541</name>
</gene>
<comment type="subcellular location">
    <subcellularLocation>
        <location evidence="1">Nucleus</location>
    </subcellularLocation>
</comment>
<dbReference type="AlphaFoldDB" id="A0AAV8UE56"/>
<proteinExistence type="predicted"/>
<dbReference type="InterPro" id="IPR036322">
    <property type="entry name" value="WD40_repeat_dom_sf"/>
</dbReference>
<dbReference type="PANTHER" id="PTHR15052:SF2">
    <property type="entry name" value="GENERAL TRANSCRIPTION FACTOR 3C POLYPEPTIDE 2"/>
    <property type="match status" value="1"/>
</dbReference>
<evidence type="ECO:0000256" key="2">
    <source>
        <dbReference type="ARBA" id="ARBA00022737"/>
    </source>
</evidence>
<name>A0AAV8UE56_9ROSI</name>
<dbReference type="GO" id="GO:0006383">
    <property type="term" value="P:transcription by RNA polymerase III"/>
    <property type="evidence" value="ECO:0007669"/>
    <property type="project" value="TreeGrafter"/>
</dbReference>
<dbReference type="PRINTS" id="PR00930">
    <property type="entry name" value="HIGHMOBLTYIY"/>
</dbReference>
<dbReference type="Gene3D" id="2.130.10.10">
    <property type="entry name" value="YVTN repeat-like/Quinoprotein amine dehydrogenase"/>
    <property type="match status" value="1"/>
</dbReference>
<dbReference type="GO" id="GO:0000127">
    <property type="term" value="C:transcription factor TFIIIC complex"/>
    <property type="evidence" value="ECO:0007669"/>
    <property type="project" value="TreeGrafter"/>
</dbReference>
<sequence>MDGEEPLGCSESGIRVSLFDYSVENHFKAMDSISRLCRMAESEADPLEEAEFQRLSSSITFLKEWRHFNYERRMARFAYDKDVIGEVNLPQFSSATVPKVGQCEDSTSYLKSSKDFLMYVGGSVWALDWCPMVRQSPESRIRCEFLAIAAHPSDSYYHKIGVPLVGRGILQIWCIVNINEDEEEVYPSNKKRKQRGVKKSTELKVSKGRPRKKLVEGSPGDEDLKRITTQIKRPRGRPRKKLVEGSPGDEDLKRITTQIKRPRGRPRKKPKEALDGADCDNQNAQLLAVQYPEDSSEPLALEWVSGNSQEHLLQKQKSRKRKSSSAVMVESNSAAKTTGHTRNSSKDAERSDGGASSLLLLTEKEGEGSSTVNHQLHETSENDALPCHNLLDNASLEDVALPRVVLCLAHNGKVAWDVKWRPLDVANSKYQHRMGYLAVLLGNGSVEVWDVPLPRTIKLIYSSSHREGTDPRFVKLEPVFKCSFLKCGETKSIPLTVEWSTSKPYEYLLVGCHDGTVALWKFTGSGNSGDSRPLLCFSADTVPIRAVAWAPVECDQENASIIVTAGHAGLKFWDIQCLLLSFDDGTMRLLSLVKAAYDAPVNGTPSVGPKQLGMHVFNCSSFAIWSVQVSRPTGMVAYCSADGTVCRFQLTTKAVEKDPSRNKAPHFVCGSLSEEESVITINTPLPGIPLTLKKQVSDVGENPRSLRSFLSEPSQCKRTTNSKAKAQDADSQQLALCYGDDPALESGSEETLTALKRKGKTKSKCGDKRRAREDQRLICRDEELDDVLAKQSETGGAGNEAEVIPSKIVAMHRVRWNMNEGSERWLSSGGAAGIVRCQEIIFSDVDELMASKR</sequence>
<dbReference type="SUPFAM" id="SSF50978">
    <property type="entry name" value="WD40 repeat-like"/>
    <property type="match status" value="1"/>
</dbReference>
<dbReference type="GO" id="GO:0000785">
    <property type="term" value="C:chromatin"/>
    <property type="evidence" value="ECO:0007669"/>
    <property type="project" value="InterPro"/>
</dbReference>
<evidence type="ECO:0000256" key="3">
    <source>
        <dbReference type="ARBA" id="ARBA00023125"/>
    </source>
</evidence>
<feature type="region of interest" description="Disordered" evidence="6">
    <location>
        <begin position="185"/>
        <end position="280"/>
    </location>
</feature>
<dbReference type="GO" id="GO:0005634">
    <property type="term" value="C:nucleus"/>
    <property type="evidence" value="ECO:0007669"/>
    <property type="project" value="UniProtKB-SubCell"/>
</dbReference>
<dbReference type="SMART" id="SM00320">
    <property type="entry name" value="WD40"/>
    <property type="match status" value="4"/>
</dbReference>
<dbReference type="InterPro" id="IPR017956">
    <property type="entry name" value="AT_hook_DNA-bd_motif"/>
</dbReference>
<dbReference type="PANTHER" id="PTHR15052">
    <property type="entry name" value="RNA POLYMERASE III TRANSCRIPTION INITIATION FACTOR COMPLEX SUBUNIT"/>
    <property type="match status" value="1"/>
</dbReference>
<keyword evidence="3" id="KW-0238">DNA-binding</keyword>
<keyword evidence="8" id="KW-1185">Reference proteome</keyword>
<feature type="compositionally biased region" description="Basic residues" evidence="6">
    <location>
        <begin position="260"/>
        <end position="270"/>
    </location>
</feature>
<evidence type="ECO:0000313" key="7">
    <source>
        <dbReference type="EMBL" id="KAJ8899567.1"/>
    </source>
</evidence>
<evidence type="ECO:0000256" key="5">
    <source>
        <dbReference type="ARBA" id="ARBA00023242"/>
    </source>
</evidence>
<evidence type="ECO:0008006" key="9">
    <source>
        <dbReference type="Google" id="ProtNLM"/>
    </source>
</evidence>
<dbReference type="GO" id="GO:0006355">
    <property type="term" value="P:regulation of DNA-templated transcription"/>
    <property type="evidence" value="ECO:0007669"/>
    <property type="project" value="InterPro"/>
</dbReference>
<keyword evidence="2" id="KW-0677">Repeat</keyword>
<dbReference type="PRINTS" id="PR00929">
    <property type="entry name" value="ATHOOK"/>
</dbReference>
<dbReference type="SMART" id="SM00384">
    <property type="entry name" value="AT_hook"/>
    <property type="match status" value="2"/>
</dbReference>
<evidence type="ECO:0000256" key="1">
    <source>
        <dbReference type="ARBA" id="ARBA00004123"/>
    </source>
</evidence>
<evidence type="ECO:0000256" key="6">
    <source>
        <dbReference type="SAM" id="MobiDB-lite"/>
    </source>
</evidence>
<organism evidence="7 8">
    <name type="scientific">Erythroxylum novogranatense</name>
    <dbReference type="NCBI Taxonomy" id="1862640"/>
    <lineage>
        <taxon>Eukaryota</taxon>
        <taxon>Viridiplantae</taxon>
        <taxon>Streptophyta</taxon>
        <taxon>Embryophyta</taxon>
        <taxon>Tracheophyta</taxon>
        <taxon>Spermatophyta</taxon>
        <taxon>Magnoliopsida</taxon>
        <taxon>eudicotyledons</taxon>
        <taxon>Gunneridae</taxon>
        <taxon>Pentapetalae</taxon>
        <taxon>rosids</taxon>
        <taxon>fabids</taxon>
        <taxon>Malpighiales</taxon>
        <taxon>Erythroxylaceae</taxon>
        <taxon>Erythroxylum</taxon>
    </lineage>
</organism>
<feature type="compositionally biased region" description="Basic residues" evidence="6">
    <location>
        <begin position="189"/>
        <end position="198"/>
    </location>
</feature>
<protein>
    <recommendedName>
        <fullName evidence="9">Transducin/WD40 repeat-like superfamily protein</fullName>
    </recommendedName>
</protein>
<feature type="compositionally biased region" description="Basic residues" evidence="6">
    <location>
        <begin position="314"/>
        <end position="323"/>
    </location>
</feature>
<accession>A0AAV8UE56</accession>
<keyword evidence="5" id="KW-0539">Nucleus</keyword>
<comment type="caution">
    <text evidence="7">The sequence shown here is derived from an EMBL/GenBank/DDBJ whole genome shotgun (WGS) entry which is preliminary data.</text>
</comment>
<dbReference type="GO" id="GO:0003677">
    <property type="term" value="F:DNA binding"/>
    <property type="evidence" value="ECO:0007669"/>
    <property type="project" value="UniProtKB-KW"/>
</dbReference>
<dbReference type="InterPro" id="IPR001680">
    <property type="entry name" value="WD40_rpt"/>
</dbReference>
<dbReference type="EMBL" id="JAIWQS010000008">
    <property type="protein sequence ID" value="KAJ8899567.1"/>
    <property type="molecule type" value="Genomic_DNA"/>
</dbReference>
<dbReference type="InterPro" id="IPR000116">
    <property type="entry name" value="HMGA"/>
</dbReference>
<feature type="compositionally biased region" description="Polar residues" evidence="6">
    <location>
        <begin position="330"/>
        <end position="342"/>
    </location>
</feature>
<dbReference type="Proteomes" id="UP001159364">
    <property type="component" value="Linkage Group LG08"/>
</dbReference>
<feature type="region of interest" description="Disordered" evidence="6">
    <location>
        <begin position="310"/>
        <end position="354"/>
    </location>
</feature>
<evidence type="ECO:0000313" key="8">
    <source>
        <dbReference type="Proteomes" id="UP001159364"/>
    </source>
</evidence>
<dbReference type="InterPro" id="IPR052416">
    <property type="entry name" value="GTF3C_component"/>
</dbReference>
<evidence type="ECO:0000256" key="4">
    <source>
        <dbReference type="ARBA" id="ARBA00023163"/>
    </source>
</evidence>
<dbReference type="InterPro" id="IPR015943">
    <property type="entry name" value="WD40/YVTN_repeat-like_dom_sf"/>
</dbReference>
<reference evidence="7 8" key="1">
    <citation type="submission" date="2021-09" db="EMBL/GenBank/DDBJ databases">
        <title>Genomic insights and catalytic innovation underlie evolution of tropane alkaloids biosynthesis.</title>
        <authorList>
            <person name="Wang Y.-J."/>
            <person name="Tian T."/>
            <person name="Huang J.-P."/>
            <person name="Huang S.-X."/>
        </authorList>
    </citation>
    <scope>NUCLEOTIDE SEQUENCE [LARGE SCALE GENOMIC DNA]</scope>
    <source>
        <strain evidence="7">KIB-2018</strain>
        <tissue evidence="7">Leaf</tissue>
    </source>
</reference>